<dbReference type="SMART" id="SM00870">
    <property type="entry name" value="Asparaginase"/>
    <property type="match status" value="1"/>
</dbReference>
<dbReference type="Gene3D" id="3.40.50.1170">
    <property type="entry name" value="L-asparaginase, N-terminal domain"/>
    <property type="match status" value="1"/>
</dbReference>
<dbReference type="EMBL" id="BMMZ01000003">
    <property type="protein sequence ID" value="GGL57168.1"/>
    <property type="molecule type" value="Genomic_DNA"/>
</dbReference>
<dbReference type="InterPro" id="IPR027473">
    <property type="entry name" value="L-asparaginase_C"/>
</dbReference>
<dbReference type="PROSITE" id="PS51732">
    <property type="entry name" value="ASN_GLN_ASE_3"/>
    <property type="match status" value="1"/>
</dbReference>
<dbReference type="InterPro" id="IPR040919">
    <property type="entry name" value="Asparaginase_C"/>
</dbReference>
<sequence>MSTTRDTIAVVSSGGTFGMRDTARGLAPAPVRDRIRRLVDGAPRPCEVFELEPQIDSAHAAPADWQRLVDVVAELGPQHSGIVIIHGTDTMAYAAAAVAIARHVRPSPVVFTGAQIPIAVSDSDGPANLEAALRRTARIPTPRVEICFGGQVINGARATKLSATGLAAFGEVPFAHGHDGGRTEATPPTALEERFEGFGDDEIPVLRCYPGMSAATMDRMIAGRRAVVLQCYGYGNLPTNEAILRVLRTAIDAGTLVVAISQCAEPAISLGVSHPTTALAESGVISGHDLTTEAALAKLHYLLRCDLSADLLQEWLVTPLAHEMSVNGP</sequence>
<feature type="binding site" evidence="2">
    <location>
        <position position="57"/>
    </location>
    <ligand>
        <name>substrate</name>
    </ligand>
</feature>
<comment type="caution">
    <text evidence="6">The sequence shown here is derived from an EMBL/GenBank/DDBJ whole genome shotgun (WGS) entry which is preliminary data.</text>
</comment>
<dbReference type="GO" id="GO:0004067">
    <property type="term" value="F:asparaginase activity"/>
    <property type="evidence" value="ECO:0007669"/>
    <property type="project" value="UniProtKB-UniRule"/>
</dbReference>
<keyword evidence="7" id="KW-1185">Reference proteome</keyword>
<feature type="domain" description="L-asparaginase N-terminal" evidence="4">
    <location>
        <begin position="8"/>
        <end position="174"/>
    </location>
</feature>
<protein>
    <submittedName>
        <fullName evidence="6">L-asparaginase 1</fullName>
    </submittedName>
</protein>
<dbReference type="PANTHER" id="PTHR11707">
    <property type="entry name" value="L-ASPARAGINASE"/>
    <property type="match status" value="1"/>
</dbReference>
<dbReference type="Proteomes" id="UP000613840">
    <property type="component" value="Unassembled WGS sequence"/>
</dbReference>
<dbReference type="PIRSF" id="PIRSF001220">
    <property type="entry name" value="L-ASNase_gatD"/>
    <property type="match status" value="1"/>
</dbReference>
<evidence type="ECO:0000313" key="7">
    <source>
        <dbReference type="Proteomes" id="UP000613840"/>
    </source>
</evidence>
<dbReference type="InterPro" id="IPR036152">
    <property type="entry name" value="Asp/glu_Ase-like_sf"/>
</dbReference>
<name>A0A917S444_9ACTN</name>
<dbReference type="Pfam" id="PF00710">
    <property type="entry name" value="Asparaginase"/>
    <property type="match status" value="1"/>
</dbReference>
<dbReference type="GO" id="GO:0005829">
    <property type="term" value="C:cytosol"/>
    <property type="evidence" value="ECO:0007669"/>
    <property type="project" value="TreeGrafter"/>
</dbReference>
<feature type="domain" description="Asparaginase/glutaminase C-terminal" evidence="5">
    <location>
        <begin position="203"/>
        <end position="315"/>
    </location>
</feature>
<dbReference type="SFLD" id="SFLDS00057">
    <property type="entry name" value="Glutaminase/Asparaginase"/>
    <property type="match status" value="1"/>
</dbReference>
<organism evidence="6 7">
    <name type="scientific">Microlunatus endophyticus</name>
    <dbReference type="NCBI Taxonomy" id="1716077"/>
    <lineage>
        <taxon>Bacteria</taxon>
        <taxon>Bacillati</taxon>
        <taxon>Actinomycetota</taxon>
        <taxon>Actinomycetes</taxon>
        <taxon>Propionibacteriales</taxon>
        <taxon>Propionibacteriaceae</taxon>
        <taxon>Microlunatus</taxon>
    </lineage>
</organism>
<dbReference type="PROSITE" id="PS00917">
    <property type="entry name" value="ASN_GLN_ASE_2"/>
    <property type="match status" value="1"/>
</dbReference>
<dbReference type="SUPFAM" id="SSF53774">
    <property type="entry name" value="Glutaminase/Asparaginase"/>
    <property type="match status" value="1"/>
</dbReference>
<evidence type="ECO:0000256" key="1">
    <source>
        <dbReference type="PIRSR" id="PIRSR001220-1"/>
    </source>
</evidence>
<gene>
    <name evidence="6" type="primary">ansA</name>
    <name evidence="6" type="ORF">GCM10011575_14420</name>
</gene>
<dbReference type="AlphaFoldDB" id="A0A917S444"/>
<evidence type="ECO:0000256" key="3">
    <source>
        <dbReference type="PROSITE-ProRule" id="PRU10100"/>
    </source>
</evidence>
<evidence type="ECO:0000259" key="5">
    <source>
        <dbReference type="Pfam" id="PF17763"/>
    </source>
</evidence>
<dbReference type="InterPro" id="IPR006034">
    <property type="entry name" value="Asparaginase/glutaminase-like"/>
</dbReference>
<feature type="binding site" evidence="2">
    <location>
        <begin position="88"/>
        <end position="89"/>
    </location>
    <ligand>
        <name>substrate</name>
    </ligand>
</feature>
<dbReference type="InterPro" id="IPR037152">
    <property type="entry name" value="L-asparaginase_N_sf"/>
</dbReference>
<dbReference type="RefSeq" id="WP_188894526.1">
    <property type="nucleotide sequence ID" value="NZ_BMMZ01000003.1"/>
</dbReference>
<evidence type="ECO:0000313" key="6">
    <source>
        <dbReference type="EMBL" id="GGL57168.1"/>
    </source>
</evidence>
<dbReference type="InterPro" id="IPR027475">
    <property type="entry name" value="Asparaginase/glutaminase_AS2"/>
</dbReference>
<accession>A0A917S444</accession>
<dbReference type="PANTHER" id="PTHR11707:SF28">
    <property type="entry name" value="60 KDA LYSOPHOSPHOLIPASE"/>
    <property type="match status" value="1"/>
</dbReference>
<reference evidence="6" key="2">
    <citation type="submission" date="2020-09" db="EMBL/GenBank/DDBJ databases">
        <authorList>
            <person name="Sun Q."/>
            <person name="Zhou Y."/>
        </authorList>
    </citation>
    <scope>NUCLEOTIDE SEQUENCE</scope>
    <source>
        <strain evidence="6">CGMCC 4.7306</strain>
    </source>
</reference>
<feature type="active site" description="O-isoaspartyl threonine intermediate" evidence="1">
    <location>
        <position position="16"/>
    </location>
</feature>
<evidence type="ECO:0000259" key="4">
    <source>
        <dbReference type="Pfam" id="PF00710"/>
    </source>
</evidence>
<reference evidence="6" key="1">
    <citation type="journal article" date="2014" name="Int. J. Syst. Evol. Microbiol.">
        <title>Complete genome sequence of Corynebacterium casei LMG S-19264T (=DSM 44701T), isolated from a smear-ripened cheese.</title>
        <authorList>
            <consortium name="US DOE Joint Genome Institute (JGI-PGF)"/>
            <person name="Walter F."/>
            <person name="Albersmeier A."/>
            <person name="Kalinowski J."/>
            <person name="Ruckert C."/>
        </authorList>
    </citation>
    <scope>NUCLEOTIDE SEQUENCE</scope>
    <source>
        <strain evidence="6">CGMCC 4.7306</strain>
    </source>
</reference>
<proteinExistence type="predicted"/>
<dbReference type="InterPro" id="IPR027474">
    <property type="entry name" value="L-asparaginase_N"/>
</dbReference>
<feature type="active site" evidence="3">
    <location>
        <position position="88"/>
    </location>
</feature>
<dbReference type="PRINTS" id="PR00139">
    <property type="entry name" value="ASNGLNASE"/>
</dbReference>
<evidence type="ECO:0000256" key="2">
    <source>
        <dbReference type="PIRSR" id="PIRSR001220-2"/>
    </source>
</evidence>
<dbReference type="Gene3D" id="3.40.50.40">
    <property type="match status" value="1"/>
</dbReference>
<dbReference type="Pfam" id="PF17763">
    <property type="entry name" value="Asparaginase_C"/>
    <property type="match status" value="1"/>
</dbReference>
<dbReference type="PIRSF" id="PIRSF500176">
    <property type="entry name" value="L_ASNase"/>
    <property type="match status" value="1"/>
</dbReference>